<dbReference type="PROSITE" id="PS50023">
    <property type="entry name" value="LIM_DOMAIN_2"/>
    <property type="match status" value="1"/>
</dbReference>
<dbReference type="InterPro" id="IPR001781">
    <property type="entry name" value="Znf_LIM"/>
</dbReference>
<evidence type="ECO:0000256" key="6">
    <source>
        <dbReference type="ARBA" id="ARBA00022553"/>
    </source>
</evidence>
<comment type="subcellular location">
    <subcellularLocation>
        <location evidence="2">Cytoplasm</location>
        <location evidence="2">Cell cortex</location>
    </subcellularLocation>
    <subcellularLocation>
        <location evidence="1">Cytoplasm</location>
        <location evidence="1">Cytoskeleton</location>
    </subcellularLocation>
</comment>
<dbReference type="CDD" id="cd09447">
    <property type="entry name" value="LIM_LASP"/>
    <property type="match status" value="1"/>
</dbReference>
<dbReference type="GeneTree" id="ENSGT00940000154775"/>
<name>G1LC66_AILME</name>
<evidence type="ECO:0000256" key="3">
    <source>
        <dbReference type="ARBA" id="ARBA00020662"/>
    </source>
</evidence>
<keyword evidence="8" id="KW-0677">Repeat</keyword>
<dbReference type="Gene3D" id="2.10.110.10">
    <property type="entry name" value="Cysteine Rich Protein"/>
    <property type="match status" value="1"/>
</dbReference>
<keyword evidence="20" id="KW-1185">Reference proteome</keyword>
<evidence type="ECO:0000256" key="14">
    <source>
        <dbReference type="ARBA" id="ARBA00023212"/>
    </source>
</evidence>
<evidence type="ECO:0000256" key="12">
    <source>
        <dbReference type="ARBA" id="ARBA00023065"/>
    </source>
</evidence>
<dbReference type="PANTHER" id="PTHR46218">
    <property type="entry name" value="LASP"/>
    <property type="match status" value="1"/>
</dbReference>
<dbReference type="SMART" id="SM00132">
    <property type="entry name" value="LIM"/>
    <property type="match status" value="1"/>
</dbReference>
<evidence type="ECO:0000256" key="13">
    <source>
        <dbReference type="ARBA" id="ARBA00023203"/>
    </source>
</evidence>
<keyword evidence="14" id="KW-0206">Cytoskeleton</keyword>
<organism evidence="19 20">
    <name type="scientific">Ailuropoda melanoleuca</name>
    <name type="common">Giant panda</name>
    <dbReference type="NCBI Taxonomy" id="9646"/>
    <lineage>
        <taxon>Eukaryota</taxon>
        <taxon>Metazoa</taxon>
        <taxon>Chordata</taxon>
        <taxon>Craniata</taxon>
        <taxon>Vertebrata</taxon>
        <taxon>Euteleostomi</taxon>
        <taxon>Mammalia</taxon>
        <taxon>Eutheria</taxon>
        <taxon>Laurasiatheria</taxon>
        <taxon>Carnivora</taxon>
        <taxon>Caniformia</taxon>
        <taxon>Ursidae</taxon>
        <taxon>Ailuropoda</taxon>
    </lineage>
</organism>
<dbReference type="Pfam" id="PF00412">
    <property type="entry name" value="LIM"/>
    <property type="match status" value="1"/>
</dbReference>
<keyword evidence="13" id="KW-0009">Actin-binding</keyword>
<keyword evidence="10" id="KW-0007">Acetylation</keyword>
<keyword evidence="7 16" id="KW-0479">Metal-binding</keyword>
<dbReference type="Ensembl" id="ENSAMET00000004672.2">
    <property type="protein sequence ID" value="ENSAMEP00000004491.2"/>
    <property type="gene ID" value="ENSAMEG00000004241.2"/>
</dbReference>
<evidence type="ECO:0000256" key="4">
    <source>
        <dbReference type="ARBA" id="ARBA00022448"/>
    </source>
</evidence>
<dbReference type="InterPro" id="IPR000900">
    <property type="entry name" value="Nebulin_repeat"/>
</dbReference>
<gene>
    <name evidence="19" type="primary">LASP1</name>
</gene>
<keyword evidence="12" id="KW-0406">Ion transport</keyword>
<reference evidence="19" key="2">
    <citation type="submission" date="2025-08" db="UniProtKB">
        <authorList>
            <consortium name="Ensembl"/>
        </authorList>
    </citation>
    <scope>IDENTIFICATION</scope>
</reference>
<dbReference type="InterPro" id="IPR036028">
    <property type="entry name" value="SH3-like_dom_sf"/>
</dbReference>
<keyword evidence="5" id="KW-0963">Cytoplasm</keyword>
<dbReference type="SUPFAM" id="SSF50044">
    <property type="entry name" value="SH3-domain"/>
    <property type="match status" value="1"/>
</dbReference>
<evidence type="ECO:0000256" key="11">
    <source>
        <dbReference type="ARBA" id="ARBA00023038"/>
    </source>
</evidence>
<evidence type="ECO:0000256" key="16">
    <source>
        <dbReference type="PROSITE-ProRule" id="PRU00125"/>
    </source>
</evidence>
<dbReference type="GO" id="GO:0051015">
    <property type="term" value="F:actin filament binding"/>
    <property type="evidence" value="ECO:0007669"/>
    <property type="project" value="TreeGrafter"/>
</dbReference>
<feature type="domain" description="LIM zinc-binding" evidence="18">
    <location>
        <begin position="1"/>
        <end position="62"/>
    </location>
</feature>
<reference evidence="19" key="3">
    <citation type="submission" date="2025-09" db="UniProtKB">
        <authorList>
            <consortium name="Ensembl"/>
        </authorList>
    </citation>
    <scope>IDENTIFICATION</scope>
</reference>
<protein>
    <recommendedName>
        <fullName evidence="3">LIM and SH3 domain protein 1</fullName>
    </recommendedName>
</protein>
<evidence type="ECO:0000256" key="10">
    <source>
        <dbReference type="ARBA" id="ARBA00022990"/>
    </source>
</evidence>
<evidence type="ECO:0000256" key="2">
    <source>
        <dbReference type="ARBA" id="ARBA00004544"/>
    </source>
</evidence>
<evidence type="ECO:0000256" key="17">
    <source>
        <dbReference type="SAM" id="MobiDB-lite"/>
    </source>
</evidence>
<dbReference type="PANTHER" id="PTHR46218:SF2">
    <property type="entry name" value="LIM AND SH3 DOMAIN PROTEIN 1"/>
    <property type="match status" value="1"/>
</dbReference>
<evidence type="ECO:0000259" key="18">
    <source>
        <dbReference type="PROSITE" id="PS50023"/>
    </source>
</evidence>
<dbReference type="GO" id="GO:0006811">
    <property type="term" value="P:monoatomic ion transport"/>
    <property type="evidence" value="ECO:0007669"/>
    <property type="project" value="UniProtKB-KW"/>
</dbReference>
<evidence type="ECO:0000256" key="1">
    <source>
        <dbReference type="ARBA" id="ARBA00004245"/>
    </source>
</evidence>
<evidence type="ECO:0000256" key="5">
    <source>
        <dbReference type="ARBA" id="ARBA00022490"/>
    </source>
</evidence>
<dbReference type="PROSITE" id="PS51216">
    <property type="entry name" value="NEBULIN"/>
    <property type="match status" value="2"/>
</dbReference>
<keyword evidence="9 16" id="KW-0862">Zinc</keyword>
<keyword evidence="4" id="KW-0813">Transport</keyword>
<dbReference type="SMART" id="SM00227">
    <property type="entry name" value="NEBU"/>
    <property type="match status" value="2"/>
</dbReference>
<sequence length="415" mass="46600">MGDPRFNWRSRYPTEKVNCLDKFWHKACFHCETCKMTLNMKNYKGYEKTPYCNAHYPKQSFTMVADTPENLRLKQQSELQSQVRYKEEFEKNKGKGFSVVADTPELQRIKKTQDQISNIKYHEEFEKSRMGSSGGEGMEPERRDAQEQPPHHIPTSAPVYQQPQQQQVAQSYGGCKEPAAPVSIPRSAPGGGGKRYRAVYDYSAADEDEVSFHPSVSLFFSIRDSLFIPTLLQLLLPTEALFCHFRGLFSGRFSLDQLLGFLSGRNRCGPLWGRLRPRGAGLELETLWLPGLCLLSFLPPQTFLPSSHTQTFQDSQGRGSVHSRSGTPPAWPLGWALPLLLKDGAPGPWRGPLATLSHSQGPQRRVESPLWDSFVPPHMCSFSHCDFALLPTQSGGGRGAPQEARLGSSARLSHF</sequence>
<evidence type="ECO:0000313" key="19">
    <source>
        <dbReference type="Ensembl" id="ENSAMEP00000004491.2"/>
    </source>
</evidence>
<dbReference type="InterPro" id="IPR051759">
    <property type="entry name" value="LIM-SH3_domain_protein"/>
</dbReference>
<dbReference type="GO" id="GO:0005856">
    <property type="term" value="C:cytoskeleton"/>
    <property type="evidence" value="ECO:0007669"/>
    <property type="project" value="UniProtKB-SubCell"/>
</dbReference>
<dbReference type="Proteomes" id="UP000008912">
    <property type="component" value="Unassembled WGS sequence"/>
</dbReference>
<dbReference type="FunFam" id="2.10.110.10:FF:000087">
    <property type="entry name" value="LIM zinc-binding domain-containing Nebulette"/>
    <property type="match status" value="1"/>
</dbReference>
<proteinExistence type="predicted"/>
<feature type="compositionally biased region" description="Low complexity" evidence="17">
    <location>
        <begin position="156"/>
        <end position="174"/>
    </location>
</feature>
<keyword evidence="11 16" id="KW-0440">LIM domain</keyword>
<evidence type="ECO:0000256" key="8">
    <source>
        <dbReference type="ARBA" id="ARBA00022737"/>
    </source>
</evidence>
<evidence type="ECO:0000256" key="7">
    <source>
        <dbReference type="ARBA" id="ARBA00022723"/>
    </source>
</evidence>
<reference evidence="19 20" key="1">
    <citation type="journal article" date="2010" name="Nature">
        <title>The sequence and de novo assembly of the giant panda genome.</title>
        <authorList>
            <person name="Li R."/>
            <person name="Fan W."/>
            <person name="Tian G."/>
            <person name="Zhu H."/>
            <person name="He L."/>
            <person name="Cai J."/>
            <person name="Huang Q."/>
            <person name="Cai Q."/>
            <person name="Li B."/>
            <person name="Bai Y."/>
            <person name="Zhang Z."/>
            <person name="Zhang Y."/>
            <person name="Wang W."/>
            <person name="Li J."/>
            <person name="Wei F."/>
            <person name="Li H."/>
            <person name="Jian M."/>
            <person name="Li J."/>
            <person name="Zhang Z."/>
            <person name="Nielsen R."/>
            <person name="Li D."/>
            <person name="Gu W."/>
            <person name="Yang Z."/>
            <person name="Xuan Z."/>
            <person name="Ryder O.A."/>
            <person name="Leung F.C."/>
            <person name="Zhou Y."/>
            <person name="Cao J."/>
            <person name="Sun X."/>
            <person name="Fu Y."/>
            <person name="Fang X."/>
            <person name="Guo X."/>
            <person name="Wang B."/>
            <person name="Hou R."/>
            <person name="Shen F."/>
            <person name="Mu B."/>
            <person name="Ni P."/>
            <person name="Lin R."/>
            <person name="Qian W."/>
            <person name="Wang G."/>
            <person name="Yu C."/>
            <person name="Nie W."/>
            <person name="Wang J."/>
            <person name="Wu Z."/>
            <person name="Liang H."/>
            <person name="Min J."/>
            <person name="Wu Q."/>
            <person name="Cheng S."/>
            <person name="Ruan J."/>
            <person name="Wang M."/>
            <person name="Shi Z."/>
            <person name="Wen M."/>
            <person name="Liu B."/>
            <person name="Ren X."/>
            <person name="Zheng H."/>
            <person name="Dong D."/>
            <person name="Cook K."/>
            <person name="Shan G."/>
            <person name="Zhang H."/>
            <person name="Kosiol C."/>
            <person name="Xie X."/>
            <person name="Lu Z."/>
            <person name="Zheng H."/>
            <person name="Li Y."/>
            <person name="Steiner C.C."/>
            <person name="Lam T.T."/>
            <person name="Lin S."/>
            <person name="Zhang Q."/>
            <person name="Li G."/>
            <person name="Tian J."/>
            <person name="Gong T."/>
            <person name="Liu H."/>
            <person name="Zhang D."/>
            <person name="Fang L."/>
            <person name="Ye C."/>
            <person name="Zhang J."/>
            <person name="Hu W."/>
            <person name="Xu A."/>
            <person name="Ren Y."/>
            <person name="Zhang G."/>
            <person name="Bruford M.W."/>
            <person name="Li Q."/>
            <person name="Ma L."/>
            <person name="Guo Y."/>
            <person name="An N."/>
            <person name="Hu Y."/>
            <person name="Zheng Y."/>
            <person name="Shi Y."/>
            <person name="Li Z."/>
            <person name="Liu Q."/>
            <person name="Chen Y."/>
            <person name="Zhao J."/>
            <person name="Qu N."/>
            <person name="Zhao S."/>
            <person name="Tian F."/>
            <person name="Wang X."/>
            <person name="Wang H."/>
            <person name="Xu L."/>
            <person name="Liu X."/>
            <person name="Vinar T."/>
            <person name="Wang Y."/>
            <person name="Lam T.W."/>
            <person name="Yiu S.M."/>
            <person name="Liu S."/>
            <person name="Zhang H."/>
            <person name="Li D."/>
            <person name="Huang Y."/>
            <person name="Wang X."/>
            <person name="Yang G."/>
            <person name="Jiang Z."/>
            <person name="Wang J."/>
            <person name="Qin N."/>
            <person name="Li L."/>
            <person name="Li J."/>
            <person name="Bolund L."/>
            <person name="Kristiansen K."/>
            <person name="Wong G.K."/>
            <person name="Olson M."/>
            <person name="Zhang X."/>
            <person name="Li S."/>
            <person name="Yang H."/>
            <person name="Wang J."/>
            <person name="Wang J."/>
        </authorList>
    </citation>
    <scope>NUCLEOTIDE SEQUENCE [LARGE SCALE GENOMIC DNA]</scope>
</reference>
<feature type="region of interest" description="Disordered" evidence="17">
    <location>
        <begin position="126"/>
        <end position="193"/>
    </location>
</feature>
<evidence type="ECO:0000256" key="9">
    <source>
        <dbReference type="ARBA" id="ARBA00022833"/>
    </source>
</evidence>
<feature type="region of interest" description="Disordered" evidence="17">
    <location>
        <begin position="394"/>
        <end position="415"/>
    </location>
</feature>
<dbReference type="GO" id="GO:0005925">
    <property type="term" value="C:focal adhesion"/>
    <property type="evidence" value="ECO:0007669"/>
    <property type="project" value="TreeGrafter"/>
</dbReference>
<dbReference type="AlphaFoldDB" id="G1LC66"/>
<dbReference type="Gene3D" id="2.30.30.40">
    <property type="entry name" value="SH3 Domains"/>
    <property type="match status" value="1"/>
</dbReference>
<evidence type="ECO:0000256" key="15">
    <source>
        <dbReference type="ARBA" id="ARBA00025477"/>
    </source>
</evidence>
<dbReference type="GO" id="GO:0046872">
    <property type="term" value="F:metal ion binding"/>
    <property type="evidence" value="ECO:0007669"/>
    <property type="project" value="UniProtKB-KW"/>
</dbReference>
<dbReference type="Pfam" id="PF00880">
    <property type="entry name" value="Nebulin"/>
    <property type="match status" value="2"/>
</dbReference>
<evidence type="ECO:0000313" key="20">
    <source>
        <dbReference type="Proteomes" id="UP000008912"/>
    </source>
</evidence>
<accession>G1LC66</accession>
<comment type="function">
    <text evidence="15">Plays an important role in the regulation of dynamic actin-based, cytoskeletal activities. Agonist-dependent changes in LASP1 phosphorylation may also serve to regulate actin-associated ion transport activities, not only in the parietal cell but also in certain other F-actin-rich secretory epithelial cell types.</text>
</comment>
<dbReference type="GO" id="GO:0005938">
    <property type="term" value="C:cell cortex"/>
    <property type="evidence" value="ECO:0007669"/>
    <property type="project" value="UniProtKB-SubCell"/>
</dbReference>
<dbReference type="InParanoid" id="G1LC66"/>
<feature type="compositionally biased region" description="Basic and acidic residues" evidence="17">
    <location>
        <begin position="139"/>
        <end position="150"/>
    </location>
</feature>
<keyword evidence="6" id="KW-0597">Phosphoprotein</keyword>